<reference evidence="3 4" key="1">
    <citation type="submission" date="2019-12" db="EMBL/GenBank/DDBJ databases">
        <title>Isolation and characterization of three novel carbon monoxide-oxidizing members of Halobacteria from salione crusts and soils.</title>
        <authorList>
            <person name="Myers M.R."/>
            <person name="King G.M."/>
        </authorList>
    </citation>
    <scope>NUCLEOTIDE SEQUENCE [LARGE SCALE GENOMIC DNA]</scope>
    <source>
        <strain evidence="3 4">PCN9</strain>
    </source>
</reference>
<organism evidence="3 4">
    <name type="scientific">Halobacterium bonnevillei</name>
    <dbReference type="NCBI Taxonomy" id="2692200"/>
    <lineage>
        <taxon>Archaea</taxon>
        <taxon>Methanobacteriati</taxon>
        <taxon>Methanobacteriota</taxon>
        <taxon>Stenosarchaea group</taxon>
        <taxon>Halobacteria</taxon>
        <taxon>Halobacteriales</taxon>
        <taxon>Halobacteriaceae</taxon>
        <taxon>Halobacterium</taxon>
    </lineage>
</organism>
<keyword evidence="4" id="KW-1185">Reference proteome</keyword>
<dbReference type="AlphaFoldDB" id="A0A6B0SPU0"/>
<sequence length="80" mass="8788">MPDVTIEYCVPCGHLERAIDTQELLLETFGQQLDGVRLQTGDGGVFEVRVDGERVWDKSDPGDETPVEAAADAVRDRLDA</sequence>
<proteinExistence type="predicted"/>
<dbReference type="Gene3D" id="3.40.30.10">
    <property type="entry name" value="Glutaredoxin"/>
    <property type="match status" value="1"/>
</dbReference>
<name>A0A6B0SPU0_9EURY</name>
<evidence type="ECO:0000313" key="3">
    <source>
        <dbReference type="EMBL" id="MXR20860.1"/>
    </source>
</evidence>
<dbReference type="Proteomes" id="UP000471521">
    <property type="component" value="Unassembled WGS sequence"/>
</dbReference>
<evidence type="ECO:0000256" key="2">
    <source>
        <dbReference type="SAM" id="MobiDB-lite"/>
    </source>
</evidence>
<accession>A0A6B0SPU0</accession>
<dbReference type="InterPro" id="IPR036249">
    <property type="entry name" value="Thioredoxin-like_sf"/>
</dbReference>
<feature type="region of interest" description="Disordered" evidence="2">
    <location>
        <begin position="56"/>
        <end position="80"/>
    </location>
</feature>
<dbReference type="EMBL" id="WUUU01000067">
    <property type="protein sequence ID" value="MXR20860.1"/>
    <property type="molecule type" value="Genomic_DNA"/>
</dbReference>
<dbReference type="RefSeq" id="WP_159526378.1">
    <property type="nucleotide sequence ID" value="NZ_WUUU01000067.1"/>
</dbReference>
<dbReference type="NCBIfam" id="TIGR02174">
    <property type="entry name" value="CXXU_selWTH"/>
    <property type="match status" value="1"/>
</dbReference>
<dbReference type="SUPFAM" id="SSF52833">
    <property type="entry name" value="Thioredoxin-like"/>
    <property type="match status" value="1"/>
</dbReference>
<gene>
    <name evidence="3" type="ORF">GRX66_09680</name>
</gene>
<evidence type="ECO:0000256" key="1">
    <source>
        <dbReference type="ARBA" id="ARBA00023284"/>
    </source>
</evidence>
<evidence type="ECO:0000313" key="4">
    <source>
        <dbReference type="Proteomes" id="UP000471521"/>
    </source>
</evidence>
<protein>
    <submittedName>
        <fullName evidence="3">SelT/SelW/SelH family protein</fullName>
    </submittedName>
</protein>
<dbReference type="Pfam" id="PF10262">
    <property type="entry name" value="Rdx"/>
    <property type="match status" value="1"/>
</dbReference>
<dbReference type="OrthoDB" id="33017at2157"/>
<comment type="caution">
    <text evidence="3">The sequence shown here is derived from an EMBL/GenBank/DDBJ whole genome shotgun (WGS) entry which is preliminary data.</text>
</comment>
<keyword evidence="1" id="KW-0676">Redox-active center</keyword>
<dbReference type="InterPro" id="IPR011893">
    <property type="entry name" value="Selenoprotein_Rdx-typ"/>
</dbReference>